<reference evidence="1" key="1">
    <citation type="journal article" date="2020" name="New Phytol.">
        <title>Comparative genomics reveals dynamic genome evolution in host specialist ectomycorrhizal fungi.</title>
        <authorList>
            <person name="Lofgren L.A."/>
            <person name="Nguyen N.H."/>
            <person name="Vilgalys R."/>
            <person name="Ruytinx J."/>
            <person name="Liao H.L."/>
            <person name="Branco S."/>
            <person name="Kuo A."/>
            <person name="LaButti K."/>
            <person name="Lipzen A."/>
            <person name="Andreopoulos W."/>
            <person name="Pangilinan J."/>
            <person name="Riley R."/>
            <person name="Hundley H."/>
            <person name="Na H."/>
            <person name="Barry K."/>
            <person name="Grigoriev I.V."/>
            <person name="Stajich J.E."/>
            <person name="Kennedy P.G."/>
        </authorList>
    </citation>
    <scope>NUCLEOTIDE SEQUENCE</scope>
    <source>
        <strain evidence="1">DOB743</strain>
    </source>
</reference>
<comment type="caution">
    <text evidence="1">The sequence shown here is derived from an EMBL/GenBank/DDBJ whole genome shotgun (WGS) entry which is preliminary data.</text>
</comment>
<dbReference type="AlphaFoldDB" id="A0A9P7A417"/>
<dbReference type="OrthoDB" id="2690370at2759"/>
<organism evidence="1 2">
    <name type="scientific">Suillus placidus</name>
    <dbReference type="NCBI Taxonomy" id="48579"/>
    <lineage>
        <taxon>Eukaryota</taxon>
        <taxon>Fungi</taxon>
        <taxon>Dikarya</taxon>
        <taxon>Basidiomycota</taxon>
        <taxon>Agaricomycotina</taxon>
        <taxon>Agaricomycetes</taxon>
        <taxon>Agaricomycetidae</taxon>
        <taxon>Boletales</taxon>
        <taxon>Suillineae</taxon>
        <taxon>Suillaceae</taxon>
        <taxon>Suillus</taxon>
    </lineage>
</organism>
<protein>
    <submittedName>
        <fullName evidence="1">Uncharacterized protein</fullName>
    </submittedName>
</protein>
<accession>A0A9P7A417</accession>
<sequence length="58" mass="6536">MRMYIGEVLDLYEKGNNRHGSVLSTNNIAELSYLSLRVYRALDATHDDTSDEDSSPDS</sequence>
<dbReference type="Proteomes" id="UP000714275">
    <property type="component" value="Unassembled WGS sequence"/>
</dbReference>
<dbReference type="EMBL" id="JABBWD010000004">
    <property type="protein sequence ID" value="KAG1782033.1"/>
    <property type="molecule type" value="Genomic_DNA"/>
</dbReference>
<proteinExistence type="predicted"/>
<gene>
    <name evidence="1" type="ORF">EV702DRAFT_1192691</name>
</gene>
<evidence type="ECO:0000313" key="1">
    <source>
        <dbReference type="EMBL" id="KAG1782033.1"/>
    </source>
</evidence>
<name>A0A9P7A417_9AGAM</name>
<keyword evidence="2" id="KW-1185">Reference proteome</keyword>
<evidence type="ECO:0000313" key="2">
    <source>
        <dbReference type="Proteomes" id="UP000714275"/>
    </source>
</evidence>